<name>A0A238J7T2_9RHOB</name>
<feature type="transmembrane region" description="Helical" evidence="1">
    <location>
        <begin position="241"/>
        <end position="261"/>
    </location>
</feature>
<dbReference type="EMBL" id="FXXP01000001">
    <property type="protein sequence ID" value="SMX26217.1"/>
    <property type="molecule type" value="Genomic_DNA"/>
</dbReference>
<dbReference type="Proteomes" id="UP000225972">
    <property type="component" value="Unassembled WGS sequence"/>
</dbReference>
<organism evidence="2 3">
    <name type="scientific">Pelagimonas phthalicica</name>
    <dbReference type="NCBI Taxonomy" id="1037362"/>
    <lineage>
        <taxon>Bacteria</taxon>
        <taxon>Pseudomonadati</taxon>
        <taxon>Pseudomonadota</taxon>
        <taxon>Alphaproteobacteria</taxon>
        <taxon>Rhodobacterales</taxon>
        <taxon>Roseobacteraceae</taxon>
        <taxon>Pelagimonas</taxon>
    </lineage>
</organism>
<keyword evidence="1" id="KW-0812">Transmembrane</keyword>
<keyword evidence="1" id="KW-0472">Membrane</keyword>
<sequence>MIDKDDIRAAVGSGLISEAQAASLTALAHSRTGARQDLVAGDEPFELFKGFNEIFIVIGLLILATGWSAVTGLNIASSAVGYQGQVVMTAGITAALIWGLSEYFIRRRRMVAPAIALSIFWVGNAAVGLGAHFAQVFMVAQEDFSSLTLPLALTVLATAVFWFRFRVPFAMALIAVGGFALAVLIGANQAGTPESFSDLFYLSGDGPFAYITLIVGFVVFAAAMFFDMSDPHRVTRRSAQGFWLHVVAAPALVNTIALSLLEQDNTSSQMLLFAILILFALIAIVIDRRSFLIAAIGYTVTLALIVFEGDGAAMTILVLGVFLVALGAFWASIRAAVLRLFSGVLPLDRLPPSHSNS</sequence>
<accession>A0A238J7T2</accession>
<evidence type="ECO:0000256" key="1">
    <source>
        <dbReference type="SAM" id="Phobius"/>
    </source>
</evidence>
<feature type="transmembrane region" description="Helical" evidence="1">
    <location>
        <begin position="313"/>
        <end position="333"/>
    </location>
</feature>
<keyword evidence="3" id="KW-1185">Reference proteome</keyword>
<evidence type="ECO:0000313" key="3">
    <source>
        <dbReference type="Proteomes" id="UP000225972"/>
    </source>
</evidence>
<feature type="transmembrane region" description="Helical" evidence="1">
    <location>
        <begin position="54"/>
        <end position="76"/>
    </location>
</feature>
<dbReference type="OrthoDB" id="9770600at2"/>
<feature type="transmembrane region" description="Helical" evidence="1">
    <location>
        <begin position="208"/>
        <end position="229"/>
    </location>
</feature>
<feature type="transmembrane region" description="Helical" evidence="1">
    <location>
        <begin position="291"/>
        <end position="307"/>
    </location>
</feature>
<protein>
    <recommendedName>
        <fullName evidence="4">DUF2157 domain-containing protein</fullName>
    </recommendedName>
</protein>
<gene>
    <name evidence="2" type="ORF">TRP8649_00290</name>
</gene>
<feature type="transmembrane region" description="Helical" evidence="1">
    <location>
        <begin position="170"/>
        <end position="188"/>
    </location>
</feature>
<feature type="transmembrane region" description="Helical" evidence="1">
    <location>
        <begin position="144"/>
        <end position="163"/>
    </location>
</feature>
<dbReference type="RefSeq" id="WP_099241905.1">
    <property type="nucleotide sequence ID" value="NZ_FXXP01000001.1"/>
</dbReference>
<feature type="transmembrane region" description="Helical" evidence="1">
    <location>
        <begin position="112"/>
        <end position="138"/>
    </location>
</feature>
<reference evidence="3" key="1">
    <citation type="submission" date="2017-05" db="EMBL/GenBank/DDBJ databases">
        <authorList>
            <person name="Rodrigo-Torres L."/>
            <person name="Arahal R. D."/>
            <person name="Lucena T."/>
        </authorList>
    </citation>
    <scope>NUCLEOTIDE SEQUENCE [LARGE SCALE GENOMIC DNA]</scope>
    <source>
        <strain evidence="3">CECT 8649</strain>
    </source>
</reference>
<feature type="transmembrane region" description="Helical" evidence="1">
    <location>
        <begin position="82"/>
        <end position="100"/>
    </location>
</feature>
<evidence type="ECO:0000313" key="2">
    <source>
        <dbReference type="EMBL" id="SMX26217.1"/>
    </source>
</evidence>
<keyword evidence="1" id="KW-1133">Transmembrane helix</keyword>
<feature type="transmembrane region" description="Helical" evidence="1">
    <location>
        <begin position="267"/>
        <end position="286"/>
    </location>
</feature>
<dbReference type="AlphaFoldDB" id="A0A238J7T2"/>
<proteinExistence type="predicted"/>
<evidence type="ECO:0008006" key="4">
    <source>
        <dbReference type="Google" id="ProtNLM"/>
    </source>
</evidence>